<sequence length="221" mass="25069">MTIEQMEEYLEVVMCNYNAHPTSAHYGKSPLQFLREESEFALRRIDASVSASWRNLLKIELSVPVRARDGHPPHIHYLKVEYTNDLLRAADMLVGKDIVITVDLTDLRTVEAQAFGGIPLGTLFARGPWATFVHDERLRKRLNREIEDGNFHWEEGKDPEQIVNQLLRRAKHSAAAEPDRPKSPPPKRTEAKPSRAPRLIADVAKSMDFDIEAILGAKLKG</sequence>
<dbReference type="EMBL" id="AVCJ01000001">
    <property type="protein sequence ID" value="KFL37895.1"/>
    <property type="molecule type" value="Genomic_DNA"/>
</dbReference>
<evidence type="ECO:0000313" key="3">
    <source>
        <dbReference type="Proteomes" id="UP000029085"/>
    </source>
</evidence>
<gene>
    <name evidence="2" type="ORF">N788_01620</name>
</gene>
<dbReference type="Proteomes" id="UP000029085">
    <property type="component" value="Unassembled WGS sequence"/>
</dbReference>
<dbReference type="PATRIC" id="fig|1121014.3.peg.305"/>
<protein>
    <submittedName>
        <fullName evidence="2">Uncharacterized protein</fullName>
    </submittedName>
</protein>
<name>A0A087MLZ2_9GAMM</name>
<reference evidence="3" key="1">
    <citation type="submission" date="2013-08" db="EMBL/GenBank/DDBJ databases">
        <title>Genome sequencing of Arenimonas donghaensis.</title>
        <authorList>
            <person name="Chen F."/>
            <person name="Wang G."/>
        </authorList>
    </citation>
    <scope>NUCLEOTIDE SEQUENCE [LARGE SCALE GENOMIC DNA]</scope>
    <source>
        <strain evidence="3">HO3-R19</strain>
    </source>
</reference>
<accession>A0A087MLZ2</accession>
<comment type="caution">
    <text evidence="2">The sequence shown here is derived from an EMBL/GenBank/DDBJ whole genome shotgun (WGS) entry which is preliminary data.</text>
</comment>
<feature type="compositionally biased region" description="Basic and acidic residues" evidence="1">
    <location>
        <begin position="177"/>
        <end position="193"/>
    </location>
</feature>
<evidence type="ECO:0000313" key="2">
    <source>
        <dbReference type="EMBL" id="KFL37895.1"/>
    </source>
</evidence>
<feature type="region of interest" description="Disordered" evidence="1">
    <location>
        <begin position="170"/>
        <end position="198"/>
    </location>
</feature>
<dbReference type="AlphaFoldDB" id="A0A087MLZ2"/>
<evidence type="ECO:0000256" key="1">
    <source>
        <dbReference type="SAM" id="MobiDB-lite"/>
    </source>
</evidence>
<organism evidence="2 3">
    <name type="scientific">Arenimonas donghaensis DSM 18148 = HO3-R19</name>
    <dbReference type="NCBI Taxonomy" id="1121014"/>
    <lineage>
        <taxon>Bacteria</taxon>
        <taxon>Pseudomonadati</taxon>
        <taxon>Pseudomonadota</taxon>
        <taxon>Gammaproteobacteria</taxon>
        <taxon>Lysobacterales</taxon>
        <taxon>Lysobacteraceae</taxon>
        <taxon>Arenimonas</taxon>
    </lineage>
</organism>
<reference evidence="2 3" key="2">
    <citation type="journal article" date="2015" name="Stand. Genomic Sci.">
        <title>High quality draft genomic sequence of Arenimonas donghaensis DSM 18148(T).</title>
        <authorList>
            <person name="Chen F."/>
            <person name="Wang H."/>
            <person name="Cao Y."/>
            <person name="Li X."/>
            <person name="Wang G."/>
        </authorList>
    </citation>
    <scope>NUCLEOTIDE SEQUENCE [LARGE SCALE GENOMIC DNA]</scope>
    <source>
        <strain evidence="2 3">HO3-R19</strain>
    </source>
</reference>
<proteinExistence type="predicted"/>
<keyword evidence="3" id="KW-1185">Reference proteome</keyword>